<organism evidence="14 15">
    <name type="scientific">Paecilomyces lecythidis</name>
    <dbReference type="NCBI Taxonomy" id="3004212"/>
    <lineage>
        <taxon>Eukaryota</taxon>
        <taxon>Fungi</taxon>
        <taxon>Dikarya</taxon>
        <taxon>Ascomycota</taxon>
        <taxon>Pezizomycotina</taxon>
        <taxon>Eurotiomycetes</taxon>
        <taxon>Eurotiomycetidae</taxon>
        <taxon>Eurotiales</taxon>
        <taxon>Thermoascaceae</taxon>
        <taxon>Paecilomyces</taxon>
    </lineage>
</organism>
<evidence type="ECO:0000256" key="10">
    <source>
        <dbReference type="ARBA" id="ARBA00041631"/>
    </source>
</evidence>
<protein>
    <recommendedName>
        <fullName evidence="12">L-dopachrome isomerase</fullName>
        <ecNumber evidence="9">5.3.2.1</ecNumber>
        <ecNumber evidence="8">5.3.3.12</ecNumber>
    </recommendedName>
    <alternativeName>
        <fullName evidence="10">L-dopachrome tautomerase</fullName>
    </alternativeName>
    <alternativeName>
        <fullName evidence="11">Phenylpyruvate tautomerase</fullName>
    </alternativeName>
</protein>
<evidence type="ECO:0000256" key="4">
    <source>
        <dbReference type="ARBA" id="ARBA00022525"/>
    </source>
</evidence>
<evidence type="ECO:0000256" key="9">
    <source>
        <dbReference type="ARBA" id="ARBA00039086"/>
    </source>
</evidence>
<evidence type="ECO:0000256" key="5">
    <source>
        <dbReference type="ARBA" id="ARBA00023235"/>
    </source>
</evidence>
<evidence type="ECO:0000256" key="12">
    <source>
        <dbReference type="ARBA" id="ARBA00042730"/>
    </source>
</evidence>
<accession>A0ABR3YG91</accession>
<feature type="region of interest" description="Disordered" evidence="13">
    <location>
        <begin position="266"/>
        <end position="321"/>
    </location>
</feature>
<feature type="compositionally biased region" description="Polar residues" evidence="13">
    <location>
        <begin position="1"/>
        <end position="14"/>
    </location>
</feature>
<feature type="compositionally biased region" description="Low complexity" evidence="13">
    <location>
        <begin position="271"/>
        <end position="282"/>
    </location>
</feature>
<evidence type="ECO:0000256" key="2">
    <source>
        <dbReference type="ARBA" id="ARBA00005851"/>
    </source>
</evidence>
<dbReference type="PANTHER" id="PTHR11954">
    <property type="entry name" value="D-DOPACHROME DECARBOXYLASE"/>
    <property type="match status" value="1"/>
</dbReference>
<comment type="subcellular location">
    <subcellularLocation>
        <location evidence="1">Secreted</location>
    </subcellularLocation>
</comment>
<dbReference type="InterPro" id="IPR014347">
    <property type="entry name" value="Tautomerase/MIF_sf"/>
</dbReference>
<evidence type="ECO:0000256" key="8">
    <source>
        <dbReference type="ARBA" id="ARBA00038932"/>
    </source>
</evidence>
<keyword evidence="5" id="KW-0413">Isomerase</keyword>
<evidence type="ECO:0000256" key="11">
    <source>
        <dbReference type="ARBA" id="ARBA00041912"/>
    </source>
</evidence>
<feature type="region of interest" description="Disordered" evidence="13">
    <location>
        <begin position="1"/>
        <end position="67"/>
    </location>
</feature>
<evidence type="ECO:0000313" key="14">
    <source>
        <dbReference type="EMBL" id="KAL1886766.1"/>
    </source>
</evidence>
<evidence type="ECO:0000313" key="15">
    <source>
        <dbReference type="Proteomes" id="UP001583193"/>
    </source>
</evidence>
<comment type="caution">
    <text evidence="14">The sequence shown here is derived from an EMBL/GenBank/DDBJ whole genome shotgun (WGS) entry which is preliminary data.</text>
</comment>
<reference evidence="14 15" key="1">
    <citation type="journal article" date="2024" name="IMA Fungus">
        <title>IMA Genome - F19 : A genome assembly and annotation guide to empower mycologists, including annotated draft genome sequences of Ceratocystis pirilliformis, Diaporthe australafricana, Fusarium ophioides, Paecilomyces lecythidis, and Sporothrix stenoceras.</title>
        <authorList>
            <person name="Aylward J."/>
            <person name="Wilson A.M."/>
            <person name="Visagie C.M."/>
            <person name="Spraker J."/>
            <person name="Barnes I."/>
            <person name="Buitendag C."/>
            <person name="Ceriani C."/>
            <person name="Del Mar Angel L."/>
            <person name="du Plessis D."/>
            <person name="Fuchs T."/>
            <person name="Gasser K."/>
            <person name="Kramer D."/>
            <person name="Li W."/>
            <person name="Munsamy K."/>
            <person name="Piso A."/>
            <person name="Price J.L."/>
            <person name="Sonnekus B."/>
            <person name="Thomas C."/>
            <person name="van der Nest A."/>
            <person name="van Dijk A."/>
            <person name="van Heerden A."/>
            <person name="van Vuuren N."/>
            <person name="Yilmaz N."/>
            <person name="Duong T.A."/>
            <person name="van der Merwe N.A."/>
            <person name="Wingfield M.J."/>
            <person name="Wingfield B.D."/>
        </authorList>
    </citation>
    <scope>NUCLEOTIDE SEQUENCE [LARGE SCALE GENOMIC DNA]</scope>
    <source>
        <strain evidence="14 15">CMW 18167</strain>
    </source>
</reference>
<dbReference type="Proteomes" id="UP001583193">
    <property type="component" value="Unassembled WGS sequence"/>
</dbReference>
<comment type="catalytic activity">
    <reaction evidence="6">
        <text>3-phenylpyruvate = enol-phenylpyruvate</text>
        <dbReference type="Rhea" id="RHEA:17097"/>
        <dbReference type="ChEBI" id="CHEBI:16815"/>
        <dbReference type="ChEBI" id="CHEBI:18005"/>
        <dbReference type="EC" id="5.3.2.1"/>
    </reaction>
</comment>
<keyword evidence="4" id="KW-0964">Secreted</keyword>
<sequence length="321" mass="34714">MPVLRPTSTESQTLCAKEHKKEKRAPNMSSGSFQEDKLTRELTRGAPTDSSGTRAASGLNPSGEDAARKRSQYFEDSFSTREPHNTPKHRVNQDSVVIVEMKTNTRVTADEFQLLSDMSSLFMQVYQRPENSILVTVEQNACLRFGSSPAPAYLLTVSALPSLIAPITNLRNTILIQQGLKDLLRIPPNRGVIRFTLVPEDNFATNGATIMGEIEHLEQSARDENPGILKSISRSMSKKLKSSSTNSNPLSLSLATTAASSIPLIAEAPESSISTGTTTKGGPENTGSEGGNKPRTVKKSGSVQRFVARRLSELGSIGDTP</sequence>
<feature type="compositionally biased region" description="Basic and acidic residues" evidence="13">
    <location>
        <begin position="34"/>
        <end position="43"/>
    </location>
</feature>
<keyword evidence="3" id="KW-0202">Cytokine</keyword>
<dbReference type="InterPro" id="IPR001398">
    <property type="entry name" value="Macrophage_inhib_fac"/>
</dbReference>
<evidence type="ECO:0000256" key="7">
    <source>
        <dbReference type="ARBA" id="ARBA00036823"/>
    </source>
</evidence>
<evidence type="ECO:0000256" key="1">
    <source>
        <dbReference type="ARBA" id="ARBA00004613"/>
    </source>
</evidence>
<gene>
    <name evidence="14" type="ORF">Plec18167_000701</name>
</gene>
<evidence type="ECO:0000256" key="3">
    <source>
        <dbReference type="ARBA" id="ARBA00022514"/>
    </source>
</evidence>
<keyword evidence="15" id="KW-1185">Reference proteome</keyword>
<dbReference type="SUPFAM" id="SSF55331">
    <property type="entry name" value="Tautomerase/MIF"/>
    <property type="match status" value="1"/>
</dbReference>
<name>A0ABR3YG91_9EURO</name>
<dbReference type="Gene3D" id="3.30.429.10">
    <property type="entry name" value="Macrophage Migration Inhibitory Factor"/>
    <property type="match status" value="1"/>
</dbReference>
<evidence type="ECO:0000256" key="6">
    <source>
        <dbReference type="ARBA" id="ARBA00036735"/>
    </source>
</evidence>
<dbReference type="EC" id="5.3.3.12" evidence="8"/>
<comment type="catalytic activity">
    <reaction evidence="7">
        <text>L-dopachrome = 5,6-dihydroxyindole-2-carboxylate</text>
        <dbReference type="Rhea" id="RHEA:13041"/>
        <dbReference type="ChEBI" id="CHEBI:16875"/>
        <dbReference type="ChEBI" id="CHEBI:57509"/>
        <dbReference type="EC" id="5.3.3.12"/>
    </reaction>
</comment>
<proteinExistence type="inferred from homology"/>
<dbReference type="PANTHER" id="PTHR11954:SF6">
    <property type="entry name" value="MACROPHAGE MIGRATION INHIBITORY FACTOR"/>
    <property type="match status" value="1"/>
</dbReference>
<dbReference type="EMBL" id="JAVDPF010000001">
    <property type="protein sequence ID" value="KAL1886766.1"/>
    <property type="molecule type" value="Genomic_DNA"/>
</dbReference>
<dbReference type="EC" id="5.3.2.1" evidence="9"/>
<dbReference type="Pfam" id="PF01187">
    <property type="entry name" value="MIF"/>
    <property type="match status" value="1"/>
</dbReference>
<comment type="similarity">
    <text evidence="2">Belongs to the MIF family.</text>
</comment>
<evidence type="ECO:0000256" key="13">
    <source>
        <dbReference type="SAM" id="MobiDB-lite"/>
    </source>
</evidence>